<organism evidence="1 2">
    <name type="scientific">Anaerobutyricum hallii</name>
    <dbReference type="NCBI Taxonomy" id="39488"/>
    <lineage>
        <taxon>Bacteria</taxon>
        <taxon>Bacillati</taxon>
        <taxon>Bacillota</taxon>
        <taxon>Clostridia</taxon>
        <taxon>Lachnospirales</taxon>
        <taxon>Lachnospiraceae</taxon>
        <taxon>Anaerobutyricum</taxon>
    </lineage>
</organism>
<dbReference type="RefSeq" id="WP_118380438.1">
    <property type="nucleotide sequence ID" value="NZ_CABJFJ010000002.1"/>
</dbReference>
<dbReference type="EMBL" id="QSID01000002">
    <property type="protein sequence ID" value="RHC67484.1"/>
    <property type="molecule type" value="Genomic_DNA"/>
</dbReference>
<comment type="caution">
    <text evidence="1">The sequence shown here is derived from an EMBL/GenBank/DDBJ whole genome shotgun (WGS) entry which is preliminary data.</text>
</comment>
<proteinExistence type="predicted"/>
<dbReference type="Proteomes" id="UP000284621">
    <property type="component" value="Unassembled WGS sequence"/>
</dbReference>
<gene>
    <name evidence="1" type="ORF">DW833_02225</name>
</gene>
<accession>A0A414B8S0</accession>
<keyword evidence="2" id="KW-1185">Reference proteome</keyword>
<name>A0A414B8S0_9FIRM</name>
<dbReference type="AlphaFoldDB" id="A0A414B8S0"/>
<sequence>MSERVIIDPHMFEINACEEVDSALDFFRKIVVLCKHKIITIGVYKTLYNDIISRETNPFPIALREYKNPEQKKKILDFNKLFIENIMPNLESLDIEECLGTQDFESNYTELEENNLYYEMFAVLLRKCYFPDIVEEKIIICEKNTYLSANKMLNIRCECERQFEKVFHICSVDSFLPNKLIGRENLLLRLREICGKQQEKIYVDAPEVVRGDHHNLLQKKEISVFTDLSRKNKRVLALLRYFGLKKVVFERYWQETKHKSGDIYKCKLKSEMTHDIVKGQLYGELGYVFEVSLYFPIDVGKYLCESTDGIFEYHTILELKDTTIL</sequence>
<reference evidence="1 2" key="1">
    <citation type="submission" date="2018-08" db="EMBL/GenBank/DDBJ databases">
        <title>A genome reference for cultivated species of the human gut microbiota.</title>
        <authorList>
            <person name="Zou Y."/>
            <person name="Xue W."/>
            <person name="Luo G."/>
        </authorList>
    </citation>
    <scope>NUCLEOTIDE SEQUENCE [LARGE SCALE GENOMIC DNA]</scope>
    <source>
        <strain evidence="1 2">AM34-3LB</strain>
    </source>
</reference>
<evidence type="ECO:0000313" key="2">
    <source>
        <dbReference type="Proteomes" id="UP000284621"/>
    </source>
</evidence>
<evidence type="ECO:0000313" key="1">
    <source>
        <dbReference type="EMBL" id="RHC67484.1"/>
    </source>
</evidence>
<protein>
    <submittedName>
        <fullName evidence="1">Uncharacterized protein</fullName>
    </submittedName>
</protein>